<accession>A0AA37HKN3</accession>
<evidence type="ECO:0000313" key="1">
    <source>
        <dbReference type="EMBL" id="GJD77363.1"/>
    </source>
</evidence>
<dbReference type="AlphaFoldDB" id="A0AA37HKN3"/>
<dbReference type="EMBL" id="BPQM01000011">
    <property type="protein sequence ID" value="GJD77363.1"/>
    <property type="molecule type" value="Genomic_DNA"/>
</dbReference>
<proteinExistence type="predicted"/>
<comment type="caution">
    <text evidence="1">The sequence shown here is derived from an EMBL/GenBank/DDBJ whole genome shotgun (WGS) entry which is preliminary data.</text>
</comment>
<keyword evidence="2" id="KW-1185">Reference proteome</keyword>
<sequence length="48" mass="5091">MALNLKQWLAGLFGLMLVLALAQGGLALVKLDAVADRTTLLLDDTIPL</sequence>
<gene>
    <name evidence="1" type="ORF">NBEOAGPD_0567</name>
</gene>
<reference evidence="1" key="2">
    <citation type="submission" date="2021-08" db="EMBL/GenBank/DDBJ databases">
        <authorList>
            <person name="Tani A."/>
            <person name="Ola A."/>
            <person name="Ogura Y."/>
            <person name="Katsura K."/>
            <person name="Hayashi T."/>
        </authorList>
    </citation>
    <scope>NUCLEOTIDE SEQUENCE</scope>
    <source>
        <strain evidence="1">NBRC 103626</strain>
    </source>
</reference>
<name>A0AA37HKN3_9HYPH</name>
<protein>
    <submittedName>
        <fullName evidence="1">Uncharacterized protein</fullName>
    </submittedName>
</protein>
<organism evidence="1 2">
    <name type="scientific">Methylobacterium gregans</name>
    <dbReference type="NCBI Taxonomy" id="374424"/>
    <lineage>
        <taxon>Bacteria</taxon>
        <taxon>Pseudomonadati</taxon>
        <taxon>Pseudomonadota</taxon>
        <taxon>Alphaproteobacteria</taxon>
        <taxon>Hyphomicrobiales</taxon>
        <taxon>Methylobacteriaceae</taxon>
        <taxon>Methylobacterium</taxon>
    </lineage>
</organism>
<dbReference type="Proteomes" id="UP001055108">
    <property type="component" value="Unassembled WGS sequence"/>
</dbReference>
<reference evidence="1" key="1">
    <citation type="journal article" date="2016" name="Front. Microbiol.">
        <title>Genome Sequence of the Piezophilic, Mesophilic Sulfate-Reducing Bacterium Desulfovibrio indicus J2T.</title>
        <authorList>
            <person name="Cao J."/>
            <person name="Maignien L."/>
            <person name="Shao Z."/>
            <person name="Alain K."/>
            <person name="Jebbar M."/>
        </authorList>
    </citation>
    <scope>NUCLEOTIDE SEQUENCE</scope>
    <source>
        <strain evidence="1">NBRC 103626</strain>
    </source>
</reference>
<evidence type="ECO:0000313" key="2">
    <source>
        <dbReference type="Proteomes" id="UP001055108"/>
    </source>
</evidence>
<dbReference type="RefSeq" id="WP_238301136.1">
    <property type="nucleotide sequence ID" value="NZ_BPQM01000011.1"/>
</dbReference>